<gene>
    <name evidence="3" type="ORF">CGL51_00930</name>
    <name evidence="2" type="ORF">CGL52_12720</name>
</gene>
<dbReference type="SMART" id="SM01278">
    <property type="entry name" value="MAPKK1_Int"/>
    <property type="match status" value="1"/>
</dbReference>
<evidence type="ECO:0000313" key="5">
    <source>
        <dbReference type="Proteomes" id="UP000257123"/>
    </source>
</evidence>
<dbReference type="EMBL" id="NMUE01000002">
    <property type="protein sequence ID" value="RFA98277.1"/>
    <property type="molecule type" value="Genomic_DNA"/>
</dbReference>
<dbReference type="EMBL" id="NMUF01000055">
    <property type="protein sequence ID" value="RFA95565.1"/>
    <property type="molecule type" value="Genomic_DNA"/>
</dbReference>
<dbReference type="Proteomes" id="UP000256877">
    <property type="component" value="Unassembled WGS sequence"/>
</dbReference>
<dbReference type="SMART" id="SM00960">
    <property type="entry name" value="Robl_LC7"/>
    <property type="match status" value="1"/>
</dbReference>
<feature type="domain" description="Roadblock/LAMTOR2" evidence="1">
    <location>
        <begin position="8"/>
        <end position="96"/>
    </location>
</feature>
<evidence type="ECO:0000259" key="1">
    <source>
        <dbReference type="SMART" id="SM00960"/>
    </source>
</evidence>
<dbReference type="AlphaFoldDB" id="A0A371R3G3"/>
<dbReference type="Gene3D" id="3.30.450.30">
    <property type="entry name" value="Dynein light chain 2a, cytoplasmic"/>
    <property type="match status" value="1"/>
</dbReference>
<protein>
    <submittedName>
        <fullName evidence="3">Dynein regulation protein LC7</fullName>
    </submittedName>
</protein>
<comment type="caution">
    <text evidence="3">The sequence shown here is derived from an EMBL/GenBank/DDBJ whole genome shotgun (WGS) entry which is preliminary data.</text>
</comment>
<accession>A0A371R3G3</accession>
<sequence>MTMESAIREELNTFINRTAGQAIAAVVVRRDGLPVAAIAPGIDVKLVSALAALSLGSLRRMGEELKMGSSRGVVAYFENRLVVFWPVRDLYVVVLSPAEANLGLLMLELERLAKRLGEIL</sequence>
<dbReference type="SUPFAM" id="SSF103196">
    <property type="entry name" value="Roadblock/LC7 domain"/>
    <property type="match status" value="1"/>
</dbReference>
<dbReference type="GO" id="GO:0032006">
    <property type="term" value="P:regulation of TOR signaling"/>
    <property type="evidence" value="ECO:0007669"/>
    <property type="project" value="InterPro"/>
</dbReference>
<dbReference type="InterPro" id="IPR015019">
    <property type="entry name" value="LAMTOR3"/>
</dbReference>
<dbReference type="InterPro" id="IPR004942">
    <property type="entry name" value="Roadblock/LAMTOR2_dom"/>
</dbReference>
<proteinExistence type="predicted"/>
<organism evidence="3 5">
    <name type="scientific">Pyrobaculum aerophilum</name>
    <dbReference type="NCBI Taxonomy" id="13773"/>
    <lineage>
        <taxon>Archaea</taxon>
        <taxon>Thermoproteota</taxon>
        <taxon>Thermoprotei</taxon>
        <taxon>Thermoproteales</taxon>
        <taxon>Thermoproteaceae</taxon>
        <taxon>Pyrobaculum</taxon>
    </lineage>
</organism>
<name>A0A371R3G3_9CREN</name>
<evidence type="ECO:0000313" key="3">
    <source>
        <dbReference type="EMBL" id="RFA98277.1"/>
    </source>
</evidence>
<dbReference type="Proteomes" id="UP000257123">
    <property type="component" value="Unassembled WGS sequence"/>
</dbReference>
<dbReference type="OrthoDB" id="382198at2157"/>
<reference evidence="4 5" key="1">
    <citation type="submission" date="2017-07" db="EMBL/GenBank/DDBJ databases">
        <title>Draft genome sequence of aerobic hyperthermophilic archaea, Pyrobaculum aerophilum YKB31 and YKB32.</title>
        <authorList>
            <person name="Mochizuki T."/>
            <person name="Berliner A.J."/>
            <person name="Yoshida-Takashima Y."/>
            <person name="Takaki Y."/>
            <person name="Nunoura T."/>
            <person name="Takai K."/>
        </authorList>
    </citation>
    <scope>NUCLEOTIDE SEQUENCE [LARGE SCALE GENOMIC DNA]</scope>
    <source>
        <strain evidence="3 5">YKB31</strain>
        <strain evidence="2 4">YKB32</strain>
    </source>
</reference>
<evidence type="ECO:0000313" key="2">
    <source>
        <dbReference type="EMBL" id="RFA95565.1"/>
    </source>
</evidence>
<dbReference type="Pfam" id="PF08923">
    <property type="entry name" value="MAPKK1_Int"/>
    <property type="match status" value="1"/>
</dbReference>
<evidence type="ECO:0000313" key="4">
    <source>
        <dbReference type="Proteomes" id="UP000256877"/>
    </source>
</evidence>